<dbReference type="InterPro" id="IPR036691">
    <property type="entry name" value="Endo/exonu/phosph_ase_sf"/>
</dbReference>
<dbReference type="RefSeq" id="WP_133589894.1">
    <property type="nucleotide sequence ID" value="NZ_CP037953.1"/>
</dbReference>
<dbReference type="EMBL" id="SNYM01000006">
    <property type="protein sequence ID" value="TDQ48706.1"/>
    <property type="molecule type" value="Genomic_DNA"/>
</dbReference>
<dbReference type="SUPFAM" id="SSF56219">
    <property type="entry name" value="DNase I-like"/>
    <property type="match status" value="1"/>
</dbReference>
<sequence length="496" mass="53853">MKFRYVLAVTAIYAHSAALHASTLDLDVLSFNVWHSDTTSNATRDNIISAIRASGATIVGLQELNSRNHGEYLRSKLGAEWHLHHTSDLAYLSRFRIIDTSTDGRGAKLEIAPGHELWLFNAHLSHAPYGPYQLAGISYYGGPLRDPNRPEDIQAVIADQSARAAEARQYVTSMSNAGALATDSVLVGDFNEPSHLDWTVRAKQIGLKRAAVAWPSSAIFANAGLKDAYRTVFADETSRLGSTWSPHYGPNYRESHYPAGIYEPQDRIDLIYFRGERLQAINAGMLGPVGDNEADISSGIGTGYSLAGQHPSDHRAVFATLRYSGLDHTRLTFAGLAHNPGNSNALNAGYGDTTLTTPHITVRFQGSGGAFWDSYDSRRDGIGKDSNWHGGVAQLQGGGSGRYHELVLTPTAGHGVRVESFRLLDYMNWSSGHYVNWSLRTASGSILASGLAEVPANGVANITTGVSNKVMENVILRFEHLSGDNTDLAVDDIVFR</sequence>
<dbReference type="InterPro" id="IPR005135">
    <property type="entry name" value="Endo/exonuclease/phosphatase"/>
</dbReference>
<evidence type="ECO:0000256" key="1">
    <source>
        <dbReference type="SAM" id="SignalP"/>
    </source>
</evidence>
<protein>
    <submittedName>
        <fullName evidence="3">Endonuclease/exonuclease/phosphatase family metal-dependent hydrolase</fullName>
    </submittedName>
</protein>
<dbReference type="PANTHER" id="PTHR41349:SF1">
    <property type="entry name" value="PROTEIN CBG08683"/>
    <property type="match status" value="1"/>
</dbReference>
<keyword evidence="1" id="KW-0732">Signal</keyword>
<feature type="chain" id="PRO_5020836430" evidence="1">
    <location>
        <begin position="22"/>
        <end position="496"/>
    </location>
</feature>
<dbReference type="GO" id="GO:0004519">
    <property type="term" value="F:endonuclease activity"/>
    <property type="evidence" value="ECO:0007669"/>
    <property type="project" value="UniProtKB-KW"/>
</dbReference>
<proteinExistence type="predicted"/>
<keyword evidence="4" id="KW-1185">Reference proteome</keyword>
<evidence type="ECO:0000259" key="2">
    <source>
        <dbReference type="Pfam" id="PF03372"/>
    </source>
</evidence>
<feature type="domain" description="Endonuclease/exonuclease/phosphatase" evidence="2">
    <location>
        <begin position="29"/>
        <end position="314"/>
    </location>
</feature>
<keyword evidence="3" id="KW-0255">Endonuclease</keyword>
<dbReference type="AlphaFoldDB" id="A0A4R6UR67"/>
<dbReference type="PANTHER" id="PTHR41349">
    <property type="match status" value="1"/>
</dbReference>
<organism evidence="3 4">
    <name type="scientific">Permianibacter aggregans</name>
    <dbReference type="NCBI Taxonomy" id="1510150"/>
    <lineage>
        <taxon>Bacteria</taxon>
        <taxon>Pseudomonadati</taxon>
        <taxon>Pseudomonadota</taxon>
        <taxon>Gammaproteobacteria</taxon>
        <taxon>Pseudomonadales</taxon>
        <taxon>Pseudomonadaceae</taxon>
        <taxon>Permianibacter</taxon>
    </lineage>
</organism>
<evidence type="ECO:0000313" key="4">
    <source>
        <dbReference type="Proteomes" id="UP000295375"/>
    </source>
</evidence>
<evidence type="ECO:0000313" key="3">
    <source>
        <dbReference type="EMBL" id="TDQ48706.1"/>
    </source>
</evidence>
<dbReference type="Proteomes" id="UP000295375">
    <property type="component" value="Unassembled WGS sequence"/>
</dbReference>
<keyword evidence="3" id="KW-0540">Nuclease</keyword>
<reference evidence="3 4" key="1">
    <citation type="submission" date="2019-03" db="EMBL/GenBank/DDBJ databases">
        <title>Genomic Encyclopedia of Type Strains, Phase IV (KMG-IV): sequencing the most valuable type-strain genomes for metagenomic binning, comparative biology and taxonomic classification.</title>
        <authorList>
            <person name="Goeker M."/>
        </authorList>
    </citation>
    <scope>NUCLEOTIDE SEQUENCE [LARGE SCALE GENOMIC DNA]</scope>
    <source>
        <strain evidence="3 4">DSM 103792</strain>
    </source>
</reference>
<dbReference type="Pfam" id="PF03372">
    <property type="entry name" value="Exo_endo_phos"/>
    <property type="match status" value="1"/>
</dbReference>
<dbReference type="GO" id="GO:0004527">
    <property type="term" value="F:exonuclease activity"/>
    <property type="evidence" value="ECO:0007669"/>
    <property type="project" value="UniProtKB-KW"/>
</dbReference>
<name>A0A4R6UR67_9GAMM</name>
<gene>
    <name evidence="3" type="ORF">EV696_106146</name>
</gene>
<feature type="signal peptide" evidence="1">
    <location>
        <begin position="1"/>
        <end position="21"/>
    </location>
</feature>
<dbReference type="OrthoDB" id="3414047at2"/>
<comment type="caution">
    <text evidence="3">The sequence shown here is derived from an EMBL/GenBank/DDBJ whole genome shotgun (WGS) entry which is preliminary data.</text>
</comment>
<dbReference type="Gene3D" id="3.60.10.10">
    <property type="entry name" value="Endonuclease/exonuclease/phosphatase"/>
    <property type="match status" value="1"/>
</dbReference>
<keyword evidence="3" id="KW-0269">Exonuclease</keyword>
<accession>A0A4R6UR67</accession>
<keyword evidence="3" id="KW-0378">Hydrolase</keyword>